<feature type="domain" description="XdhC Rossmann" evidence="2">
    <location>
        <begin position="105"/>
        <end position="249"/>
    </location>
</feature>
<evidence type="ECO:0000259" key="1">
    <source>
        <dbReference type="Pfam" id="PF02625"/>
    </source>
</evidence>
<protein>
    <submittedName>
        <fullName evidence="3">Unannotated protein</fullName>
    </submittedName>
</protein>
<dbReference type="AlphaFoldDB" id="A0A6J6GDH6"/>
<evidence type="ECO:0000259" key="2">
    <source>
        <dbReference type="Pfam" id="PF13478"/>
    </source>
</evidence>
<dbReference type="PANTHER" id="PTHR30388:SF4">
    <property type="entry name" value="MOLYBDENUM COFACTOR INSERTION CHAPERONE PAOD"/>
    <property type="match status" value="1"/>
</dbReference>
<organism evidence="3">
    <name type="scientific">freshwater metagenome</name>
    <dbReference type="NCBI Taxonomy" id="449393"/>
    <lineage>
        <taxon>unclassified sequences</taxon>
        <taxon>metagenomes</taxon>
        <taxon>ecological metagenomes</taxon>
    </lineage>
</organism>
<reference evidence="3" key="1">
    <citation type="submission" date="2020-05" db="EMBL/GenBank/DDBJ databases">
        <authorList>
            <person name="Chiriac C."/>
            <person name="Salcher M."/>
            <person name="Ghai R."/>
            <person name="Kavagutti S V."/>
        </authorList>
    </citation>
    <scope>NUCLEOTIDE SEQUENCE</scope>
</reference>
<sequence length="270" mass="29325">MTTPSAPLYDVLRDRLRRQLPTALATVVDGPDPGRKLLVTPDEVLGGLGHPELDRIVARDALAELEAGRSGIRHYGPEGQTTPEDLVDAPTLSVFVESWSPPPQMWIFGAVDFTAALSRVAKVLGYRVIVCDAREVFATRRRFPAADEVVVSWPGPLFERRGSQLGQRDAVCILTHDPKFDVPAVQGAIATRVGYIGVMGSRKTHDKRLERLRDVGLTDDELARLMSPIGLDIGARTPEETAISICAEIIARRTGRAAPSLRDASGPIHG</sequence>
<proteinExistence type="predicted"/>
<dbReference type="Pfam" id="PF13478">
    <property type="entry name" value="XdhC_C"/>
    <property type="match status" value="1"/>
</dbReference>
<dbReference type="Pfam" id="PF02625">
    <property type="entry name" value="XdhC_CoxI"/>
    <property type="match status" value="1"/>
</dbReference>
<dbReference type="Gene3D" id="3.40.50.720">
    <property type="entry name" value="NAD(P)-binding Rossmann-like Domain"/>
    <property type="match status" value="1"/>
</dbReference>
<gene>
    <name evidence="3" type="ORF">UFOPK1493_04074</name>
</gene>
<accession>A0A6J6GDH6</accession>
<feature type="domain" description="XdhC- CoxI" evidence="1">
    <location>
        <begin position="17"/>
        <end position="76"/>
    </location>
</feature>
<name>A0A6J6GDH6_9ZZZZ</name>
<dbReference type="InterPro" id="IPR003777">
    <property type="entry name" value="XdhC_CoxI"/>
</dbReference>
<dbReference type="InterPro" id="IPR027051">
    <property type="entry name" value="XdhC_Rossmann_dom"/>
</dbReference>
<evidence type="ECO:0000313" key="3">
    <source>
        <dbReference type="EMBL" id="CAB4597124.1"/>
    </source>
</evidence>
<dbReference type="InterPro" id="IPR052698">
    <property type="entry name" value="MoCofactor_Util/Proc"/>
</dbReference>
<dbReference type="EMBL" id="CAEZSR010000281">
    <property type="protein sequence ID" value="CAB4597124.1"/>
    <property type="molecule type" value="Genomic_DNA"/>
</dbReference>
<dbReference type="PANTHER" id="PTHR30388">
    <property type="entry name" value="ALDEHYDE OXIDOREDUCTASE MOLYBDENUM COFACTOR ASSEMBLY PROTEIN"/>
    <property type="match status" value="1"/>
</dbReference>